<keyword evidence="2" id="KW-1185">Reference proteome</keyword>
<proteinExistence type="predicted"/>
<gene>
    <name evidence="1" type="ORF">ECANGB1_1990</name>
</gene>
<dbReference type="EMBL" id="LWDP01000314">
    <property type="protein sequence ID" value="ORD92991.1"/>
    <property type="molecule type" value="Genomic_DNA"/>
</dbReference>
<evidence type="ECO:0000313" key="1">
    <source>
        <dbReference type="EMBL" id="ORD92991.1"/>
    </source>
</evidence>
<sequence length="150" mass="17552">MLHYLLVKDRLKGFRKAGNQSYRAVVRRIGAVTLFKDRLNVSKLPARRIGRSRETQTKEFDQAVSEFGSTVFENNRRDSIRTVSLPRIKTREGLENVMIKNFNFRDEVVRGWRSRRNMPSIIQSRVGSKGLSEEFSFRERRDSCGAIWLN</sequence>
<reference evidence="1 2" key="1">
    <citation type="journal article" date="2017" name="Environ. Microbiol.">
        <title>Decay of the glycolytic pathway and adaptation to intranuclear parasitism within Enterocytozoonidae microsporidia.</title>
        <authorList>
            <person name="Wiredu Boakye D."/>
            <person name="Jaroenlak P."/>
            <person name="Prachumwat A."/>
            <person name="Williams T.A."/>
            <person name="Bateman K.S."/>
            <person name="Itsathitphaisarn O."/>
            <person name="Sritunyalucksana K."/>
            <person name="Paszkiewicz K.H."/>
            <person name="Moore K.A."/>
            <person name="Stentiford G.D."/>
            <person name="Williams B.A."/>
        </authorList>
    </citation>
    <scope>NUCLEOTIDE SEQUENCE [LARGE SCALE GENOMIC DNA]</scope>
    <source>
        <strain evidence="1 2">GB1</strain>
    </source>
</reference>
<name>A0A1Y1S3T3_9MICR</name>
<dbReference type="VEuPathDB" id="MicrosporidiaDB:ECANGB1_1990"/>
<accession>A0A1Y1S3T3</accession>
<comment type="caution">
    <text evidence="1">The sequence shown here is derived from an EMBL/GenBank/DDBJ whole genome shotgun (WGS) entry which is preliminary data.</text>
</comment>
<dbReference type="Proteomes" id="UP000192639">
    <property type="component" value="Unassembled WGS sequence"/>
</dbReference>
<evidence type="ECO:0000313" key="2">
    <source>
        <dbReference type="Proteomes" id="UP000192639"/>
    </source>
</evidence>
<protein>
    <submittedName>
        <fullName evidence="1">Uncharacterized protein</fullName>
    </submittedName>
</protein>
<dbReference type="AlphaFoldDB" id="A0A1Y1S3T3"/>
<organism evidence="1 2">
    <name type="scientific">Enterospora canceri</name>
    <dbReference type="NCBI Taxonomy" id="1081671"/>
    <lineage>
        <taxon>Eukaryota</taxon>
        <taxon>Fungi</taxon>
        <taxon>Fungi incertae sedis</taxon>
        <taxon>Microsporidia</taxon>
        <taxon>Enterocytozoonidae</taxon>
        <taxon>Enterospora</taxon>
    </lineage>
</organism>